<dbReference type="GO" id="GO:0008270">
    <property type="term" value="F:zinc ion binding"/>
    <property type="evidence" value="ECO:0007669"/>
    <property type="project" value="InterPro"/>
</dbReference>
<dbReference type="EMBL" id="MIHC01000100">
    <property type="protein sequence ID" value="ODQ98280.1"/>
    <property type="molecule type" value="Genomic_DNA"/>
</dbReference>
<proteinExistence type="predicted"/>
<name>A0A1E3S848_9MYCO</name>
<dbReference type="GO" id="GO:0003676">
    <property type="term" value="F:nucleic acid binding"/>
    <property type="evidence" value="ECO:0007669"/>
    <property type="project" value="InterPro"/>
</dbReference>
<organism evidence="2 3">
    <name type="scientific">Mycobacterium sherrisii</name>
    <dbReference type="NCBI Taxonomy" id="243061"/>
    <lineage>
        <taxon>Bacteria</taxon>
        <taxon>Bacillati</taxon>
        <taxon>Actinomycetota</taxon>
        <taxon>Actinomycetes</taxon>
        <taxon>Mycobacteriales</taxon>
        <taxon>Mycobacteriaceae</taxon>
        <taxon>Mycobacterium</taxon>
        <taxon>Mycobacterium simiae complex</taxon>
    </lineage>
</organism>
<dbReference type="InterPro" id="IPR002711">
    <property type="entry name" value="HNH"/>
</dbReference>
<dbReference type="RefSeq" id="WP_069403124.1">
    <property type="nucleotide sequence ID" value="NZ_MIHC01000100.1"/>
</dbReference>
<evidence type="ECO:0000259" key="1">
    <source>
        <dbReference type="Pfam" id="PF01844"/>
    </source>
</evidence>
<dbReference type="Gene3D" id="1.10.30.50">
    <property type="match status" value="1"/>
</dbReference>
<comment type="caution">
    <text evidence="2">The sequence shown here is derived from an EMBL/GenBank/DDBJ whole genome shotgun (WGS) entry which is preliminary data.</text>
</comment>
<dbReference type="InterPro" id="IPR003615">
    <property type="entry name" value="HNH_nuc"/>
</dbReference>
<evidence type="ECO:0000313" key="2">
    <source>
        <dbReference type="EMBL" id="ODQ98280.1"/>
    </source>
</evidence>
<dbReference type="GO" id="GO:0004519">
    <property type="term" value="F:endonuclease activity"/>
    <property type="evidence" value="ECO:0007669"/>
    <property type="project" value="InterPro"/>
</dbReference>
<dbReference type="InterPro" id="IPR036388">
    <property type="entry name" value="WH-like_DNA-bd_sf"/>
</dbReference>
<keyword evidence="3" id="KW-1185">Reference proteome</keyword>
<accession>A0A1E3S848</accession>
<feature type="domain" description="HNH" evidence="1">
    <location>
        <begin position="214"/>
        <end position="273"/>
    </location>
</feature>
<dbReference type="CDD" id="cd00085">
    <property type="entry name" value="HNHc"/>
    <property type="match status" value="1"/>
</dbReference>
<dbReference type="Pfam" id="PF01844">
    <property type="entry name" value="HNH"/>
    <property type="match status" value="1"/>
</dbReference>
<protein>
    <recommendedName>
        <fullName evidence="1">HNH domain-containing protein</fullName>
    </recommendedName>
</protein>
<dbReference type="Proteomes" id="UP000094224">
    <property type="component" value="Unassembled WGS sequence"/>
</dbReference>
<sequence>MADNFGAESARSELDAVVTELRVLVVRRFGRKPRAARGEGARHAILDYLQANLGQWVDGEELAAVSGIQEWARRVRELRVQEGYAIDEHDDRYCLRRADPDAATAARWRMMYRIRRSGGSGRARVMAFLGACVGEVVSRDDIDYVARIREGSRRVRELRDEDGWPIASHIDDPGLQSGQYRLISDDPADHRDPRQRLYPEDLRARVFERDRFTCQHCGRNRAKAEAAGDTRFYLEIHHRTAVAEQLDALPAEQLNDERNLITYCHACHRDETAKFHRRRRAERRKN</sequence>
<gene>
    <name evidence="2" type="ORF">BHQ21_25965</name>
</gene>
<dbReference type="Gene3D" id="1.10.10.10">
    <property type="entry name" value="Winged helix-like DNA-binding domain superfamily/Winged helix DNA-binding domain"/>
    <property type="match status" value="1"/>
</dbReference>
<reference evidence="3" key="1">
    <citation type="submission" date="2016-09" db="EMBL/GenBank/DDBJ databases">
        <authorList>
            <person name="Greninger A.L."/>
            <person name="Jerome K.R."/>
            <person name="Mcnair B."/>
            <person name="Wallis C."/>
            <person name="Fang F."/>
        </authorList>
    </citation>
    <scope>NUCLEOTIDE SEQUENCE [LARGE SCALE GENOMIC DNA]</scope>
    <source>
        <strain evidence="3">BC1_M4</strain>
    </source>
</reference>
<dbReference type="AlphaFoldDB" id="A0A1E3S848"/>
<evidence type="ECO:0000313" key="3">
    <source>
        <dbReference type="Proteomes" id="UP000094224"/>
    </source>
</evidence>